<keyword evidence="5" id="KW-1185">Reference proteome</keyword>
<dbReference type="InterPro" id="IPR052772">
    <property type="entry name" value="Endo/PolyKinase_Domain-Protein"/>
</dbReference>
<feature type="compositionally biased region" description="Basic residues" evidence="1">
    <location>
        <begin position="442"/>
        <end position="453"/>
    </location>
</feature>
<reference evidence="4 5" key="1">
    <citation type="submission" date="2018-04" db="EMBL/GenBank/DDBJ databases">
        <authorList>
            <person name="Zhang X."/>
            <person name="Yuan J."/>
            <person name="Li F."/>
            <person name="Xiang J."/>
        </authorList>
    </citation>
    <scope>NUCLEOTIDE SEQUENCE [LARGE SCALE GENOMIC DNA]</scope>
    <source>
        <tissue evidence="4">Muscle</tissue>
    </source>
</reference>
<feature type="compositionally biased region" description="Basic and acidic residues" evidence="1">
    <location>
        <begin position="72"/>
        <end position="94"/>
    </location>
</feature>
<feature type="region of interest" description="Disordered" evidence="1">
    <location>
        <begin position="72"/>
        <end position="107"/>
    </location>
</feature>
<feature type="compositionally biased region" description="Polar residues" evidence="1">
    <location>
        <begin position="167"/>
        <end position="184"/>
    </location>
</feature>
<dbReference type="STRING" id="6689.A0A423T6H9"/>
<feature type="domain" description="CUE" evidence="3">
    <location>
        <begin position="294"/>
        <end position="337"/>
    </location>
</feature>
<proteinExistence type="predicted"/>
<protein>
    <recommendedName>
        <fullName evidence="6">Smr domain-containing protein</fullName>
    </recommendedName>
</protein>
<dbReference type="PANTHER" id="PTHR46535">
    <property type="entry name" value="NEDD4-BINDING PROTEIN 2"/>
    <property type="match status" value="1"/>
</dbReference>
<dbReference type="InterPro" id="IPR009060">
    <property type="entry name" value="UBA-like_sf"/>
</dbReference>
<dbReference type="InterPro" id="IPR036063">
    <property type="entry name" value="Smr_dom_sf"/>
</dbReference>
<reference evidence="4 5" key="2">
    <citation type="submission" date="2019-01" db="EMBL/GenBank/DDBJ databases">
        <title>The decoding of complex shrimp genome reveals the adaptation for benthos swimmer, frequently molting mechanism and breeding impact on genome.</title>
        <authorList>
            <person name="Sun Y."/>
            <person name="Gao Y."/>
            <person name="Yu Y."/>
        </authorList>
    </citation>
    <scope>NUCLEOTIDE SEQUENCE [LARGE SCALE GENOMIC DNA]</scope>
    <source>
        <tissue evidence="4">Muscle</tissue>
    </source>
</reference>
<dbReference type="Pfam" id="PF02845">
    <property type="entry name" value="CUE"/>
    <property type="match status" value="1"/>
</dbReference>
<evidence type="ECO:0000259" key="3">
    <source>
        <dbReference type="PROSITE" id="PS51140"/>
    </source>
</evidence>
<feature type="region of interest" description="Disordered" evidence="1">
    <location>
        <begin position="436"/>
        <end position="471"/>
    </location>
</feature>
<name>A0A423T6H9_PENVA</name>
<evidence type="ECO:0000256" key="1">
    <source>
        <dbReference type="SAM" id="MobiDB-lite"/>
    </source>
</evidence>
<feature type="compositionally biased region" description="Polar residues" evidence="1">
    <location>
        <begin position="460"/>
        <end position="471"/>
    </location>
</feature>
<sequence>MEGTTDHGEVLTRFEEVFGTLVEHEVIKMVLQGCEWETRKASETLMTMIDENDLPPHILAAVLADNVVRRTSEPKEPAPQDEVRAEEVPEDKGEVNTSVSQEQEVEPNLLRSNSLNGLMGNKSVLTPLAWAHGTIIGESSERNREKQESGSPSVRPKIRREKEIESDVSSPSNSPLKINAAESNESSCIKDTSQWVLAPEFVPNAFTQTAYSGIWPLKVPVNQSMTPPAQPWTNVKEQSPVRAKISKREEVVNKIPNYKPKSSRDMLLTGTGPLTKGRLRLDKGTMTEEVADIVVVKPLQNLSAFFPNIPEEDLRDVLQKCKYDLDWAMNVLLDSGYEMSAAAEIDTSQEEPLEADVDTESVVETTSTGDGKDDRSSFADWSDTSDMLVEDRSRKMKQSQDPIALTSKKEIEASFALSESVDDRVKRLTGKEYNELNTSKVKQAKSKKKHGNKKDKSAKTETLNEGNKGDNTGAQYITLVMDPLFASQLTSMFGSVGSCIMNGDLSPEDRSVILPLELCHQIHKYWADTLEGKFSHEAEVLDSLIREDENLARRLQDEEDAGTSSNHEDNNSTCAFKLDPPTSLREIMDLEQAIQESQDGEANIGDPSLSSRLNLQRLYAEYPHVDPEALKEEFTRSGYNYRDTVERLCNRYGAEQGAPKTVIAPEAMYRYEQQMILQAQKESLDLEEKARREREQEEEIQPDDPQVYRDEAQMHYQQRQEAFRKAQEASRQGMKAVAAYYARIGNLHTTKLIEANNRASKKILEAVNAKKKDANTLDLHLLHVNEALGATQAFLKERERVLTTMRGVNQMQVFLITGRGNHSIGGQARLKPAIKDFLRGNGYLFHEANSGMFVVTLRA</sequence>
<feature type="region of interest" description="Disordered" evidence="1">
    <location>
        <begin position="556"/>
        <end position="578"/>
    </location>
</feature>
<dbReference type="PANTHER" id="PTHR46535:SF1">
    <property type="entry name" value="NEDD4-BINDING PROTEIN 2"/>
    <property type="match status" value="1"/>
</dbReference>
<dbReference type="EMBL" id="QCYY01002207">
    <property type="protein sequence ID" value="ROT72107.1"/>
    <property type="molecule type" value="Genomic_DNA"/>
</dbReference>
<dbReference type="SMART" id="SM01162">
    <property type="entry name" value="DUF1771"/>
    <property type="match status" value="1"/>
</dbReference>
<dbReference type="SMART" id="SM00463">
    <property type="entry name" value="SMR"/>
    <property type="match status" value="1"/>
</dbReference>
<dbReference type="SUPFAM" id="SSF46934">
    <property type="entry name" value="UBA-like"/>
    <property type="match status" value="1"/>
</dbReference>
<dbReference type="InterPro" id="IPR013899">
    <property type="entry name" value="DUF1771"/>
</dbReference>
<dbReference type="GO" id="GO:0043130">
    <property type="term" value="F:ubiquitin binding"/>
    <property type="evidence" value="ECO:0007669"/>
    <property type="project" value="InterPro"/>
</dbReference>
<dbReference type="Proteomes" id="UP000283509">
    <property type="component" value="Unassembled WGS sequence"/>
</dbReference>
<feature type="region of interest" description="Disordered" evidence="1">
    <location>
        <begin position="139"/>
        <end position="184"/>
    </location>
</feature>
<dbReference type="SUPFAM" id="SSF160443">
    <property type="entry name" value="SMR domain-like"/>
    <property type="match status" value="1"/>
</dbReference>
<dbReference type="AlphaFoldDB" id="A0A423T6H9"/>
<evidence type="ECO:0008006" key="6">
    <source>
        <dbReference type="Google" id="ProtNLM"/>
    </source>
</evidence>
<dbReference type="Gene3D" id="3.30.1370.110">
    <property type="match status" value="1"/>
</dbReference>
<dbReference type="PROSITE" id="PS51140">
    <property type="entry name" value="CUE"/>
    <property type="match status" value="1"/>
</dbReference>
<evidence type="ECO:0000313" key="4">
    <source>
        <dbReference type="EMBL" id="ROT72107.1"/>
    </source>
</evidence>
<accession>A0A423T6H9</accession>
<evidence type="ECO:0000313" key="5">
    <source>
        <dbReference type="Proteomes" id="UP000283509"/>
    </source>
</evidence>
<dbReference type="GO" id="GO:0005634">
    <property type="term" value="C:nucleus"/>
    <property type="evidence" value="ECO:0007669"/>
    <property type="project" value="TreeGrafter"/>
</dbReference>
<feature type="domain" description="Smr" evidence="2">
    <location>
        <begin position="777"/>
        <end position="858"/>
    </location>
</feature>
<feature type="compositionally biased region" description="Acidic residues" evidence="1">
    <location>
        <begin position="347"/>
        <end position="361"/>
    </location>
</feature>
<dbReference type="CDD" id="cd14279">
    <property type="entry name" value="CUE"/>
    <property type="match status" value="1"/>
</dbReference>
<dbReference type="InterPro" id="IPR002625">
    <property type="entry name" value="Smr_dom"/>
</dbReference>
<organism evidence="4 5">
    <name type="scientific">Penaeus vannamei</name>
    <name type="common">Whiteleg shrimp</name>
    <name type="synonym">Litopenaeus vannamei</name>
    <dbReference type="NCBI Taxonomy" id="6689"/>
    <lineage>
        <taxon>Eukaryota</taxon>
        <taxon>Metazoa</taxon>
        <taxon>Ecdysozoa</taxon>
        <taxon>Arthropoda</taxon>
        <taxon>Crustacea</taxon>
        <taxon>Multicrustacea</taxon>
        <taxon>Malacostraca</taxon>
        <taxon>Eumalacostraca</taxon>
        <taxon>Eucarida</taxon>
        <taxon>Decapoda</taxon>
        <taxon>Dendrobranchiata</taxon>
        <taxon>Penaeoidea</taxon>
        <taxon>Penaeidae</taxon>
        <taxon>Penaeus</taxon>
    </lineage>
</organism>
<dbReference type="GO" id="GO:0004519">
    <property type="term" value="F:endonuclease activity"/>
    <property type="evidence" value="ECO:0007669"/>
    <property type="project" value="TreeGrafter"/>
</dbReference>
<evidence type="ECO:0000259" key="2">
    <source>
        <dbReference type="PROSITE" id="PS50828"/>
    </source>
</evidence>
<dbReference type="OrthoDB" id="3231855at2759"/>
<feature type="compositionally biased region" description="Basic and acidic residues" evidence="1">
    <location>
        <begin position="139"/>
        <end position="148"/>
    </location>
</feature>
<dbReference type="Pfam" id="PF01713">
    <property type="entry name" value="Smr"/>
    <property type="match status" value="1"/>
</dbReference>
<dbReference type="InterPro" id="IPR003892">
    <property type="entry name" value="CUE"/>
</dbReference>
<gene>
    <name evidence="4" type="ORF">C7M84_009522</name>
</gene>
<comment type="caution">
    <text evidence="4">The sequence shown here is derived from an EMBL/GenBank/DDBJ whole genome shotgun (WGS) entry which is preliminary data.</text>
</comment>
<feature type="region of interest" description="Disordered" evidence="1">
    <location>
        <begin position="345"/>
        <end position="384"/>
    </location>
</feature>
<dbReference type="Pfam" id="PF08590">
    <property type="entry name" value="DUF1771"/>
    <property type="match status" value="1"/>
</dbReference>
<dbReference type="PROSITE" id="PS50828">
    <property type="entry name" value="SMR"/>
    <property type="match status" value="1"/>
</dbReference>